<keyword evidence="9" id="KW-1208">Phospholipid metabolism</keyword>
<organism evidence="10 11">
    <name type="scientific">Lacunisphaera limnophila</name>
    <dbReference type="NCBI Taxonomy" id="1838286"/>
    <lineage>
        <taxon>Bacteria</taxon>
        <taxon>Pseudomonadati</taxon>
        <taxon>Verrucomicrobiota</taxon>
        <taxon>Opitutia</taxon>
        <taxon>Opitutales</taxon>
        <taxon>Opitutaceae</taxon>
        <taxon>Lacunisphaera</taxon>
    </lineage>
</organism>
<accession>A0A1D8AYZ2</accession>
<name>A0A1D8AYZ2_9BACT</name>
<dbReference type="PANTHER" id="PTHR43616:SF5">
    <property type="entry name" value="GLYCEROL DEHYDROGENASE 1"/>
    <property type="match status" value="1"/>
</dbReference>
<dbReference type="SUPFAM" id="SSF56796">
    <property type="entry name" value="Dehydroquinate synthase-like"/>
    <property type="match status" value="1"/>
</dbReference>
<dbReference type="GO" id="GO:0016614">
    <property type="term" value="F:oxidoreductase activity, acting on CH-OH group of donors"/>
    <property type="evidence" value="ECO:0007669"/>
    <property type="project" value="InterPro"/>
</dbReference>
<dbReference type="EMBL" id="CP016094">
    <property type="protein sequence ID" value="AOS46122.1"/>
    <property type="molecule type" value="Genomic_DNA"/>
</dbReference>
<evidence type="ECO:0000256" key="2">
    <source>
        <dbReference type="ARBA" id="ARBA00022516"/>
    </source>
</evidence>
<dbReference type="GO" id="GO:0046872">
    <property type="term" value="F:metal ion binding"/>
    <property type="evidence" value="ECO:0007669"/>
    <property type="project" value="UniProtKB-KW"/>
</dbReference>
<evidence type="ECO:0000313" key="10">
    <source>
        <dbReference type="EMBL" id="AOS46122.1"/>
    </source>
</evidence>
<keyword evidence="2" id="KW-0444">Lipid biosynthesis</keyword>
<sequence length="308" mass="34843">MLVCDEHVASQVKTQRTTIYRVQDNRLSAADALLERVQAKHDLVIGCGGCTALDVARYVGWRMPLILVPTIISTKCISVHRAILQKEDGTELRLLRQQPIQTIVPTREIANMPQELNRYWSISGVGDTLAEISAALDEAECELPRPNFEALLRRVPVASEALDWALAGRIEYCEEAVVRKFAELSHHASLEILANPQHRYYRGSEHYFYYALRRLPGFRWMPAHGWLVLLGSLLNAAVYRDSTGDATPWETLRRACCSLGVPVSLTEWSQIRVTSGDILIALNAVDEPRSLFSRRRPFTAEWLHRTLA</sequence>
<evidence type="ECO:0000256" key="5">
    <source>
        <dbReference type="ARBA" id="ARBA00023002"/>
    </source>
</evidence>
<evidence type="ECO:0000256" key="9">
    <source>
        <dbReference type="ARBA" id="ARBA00023264"/>
    </source>
</evidence>
<dbReference type="InterPro" id="IPR016205">
    <property type="entry name" value="Glycerol_DH"/>
</dbReference>
<keyword evidence="5" id="KW-0560">Oxidoreductase</keyword>
<keyword evidence="8" id="KW-0594">Phospholipid biosynthesis</keyword>
<evidence type="ECO:0000256" key="6">
    <source>
        <dbReference type="ARBA" id="ARBA00023027"/>
    </source>
</evidence>
<dbReference type="Proteomes" id="UP000095228">
    <property type="component" value="Chromosome"/>
</dbReference>
<keyword evidence="11" id="KW-1185">Reference proteome</keyword>
<evidence type="ECO:0000256" key="8">
    <source>
        <dbReference type="ARBA" id="ARBA00023209"/>
    </source>
</evidence>
<dbReference type="Gene3D" id="1.20.1090.10">
    <property type="entry name" value="Dehydroquinate synthase-like - alpha domain"/>
    <property type="match status" value="1"/>
</dbReference>
<keyword evidence="6" id="KW-0520">NAD</keyword>
<evidence type="ECO:0000256" key="4">
    <source>
        <dbReference type="ARBA" id="ARBA00022857"/>
    </source>
</evidence>
<keyword evidence="4" id="KW-0521">NADP</keyword>
<dbReference type="GO" id="GO:0005829">
    <property type="term" value="C:cytosol"/>
    <property type="evidence" value="ECO:0007669"/>
    <property type="project" value="TreeGrafter"/>
</dbReference>
<dbReference type="InterPro" id="IPR032837">
    <property type="entry name" value="G1PDH"/>
</dbReference>
<dbReference type="KEGG" id="obg:Verru16b_03218"/>
<dbReference type="RefSeq" id="WP_157772481.1">
    <property type="nucleotide sequence ID" value="NZ_CP016094.1"/>
</dbReference>
<proteinExistence type="predicted"/>
<keyword evidence="3" id="KW-0479">Metal-binding</keyword>
<protein>
    <submittedName>
        <fullName evidence="10">NAD(P)-dependent glycerol-1-phosphate dehydrogenase</fullName>
    </submittedName>
</protein>
<gene>
    <name evidence="10" type="ORF">Verru16b_03218</name>
</gene>
<dbReference type="PANTHER" id="PTHR43616">
    <property type="entry name" value="GLYCEROL DEHYDROGENASE"/>
    <property type="match status" value="1"/>
</dbReference>
<evidence type="ECO:0000256" key="7">
    <source>
        <dbReference type="ARBA" id="ARBA00023098"/>
    </source>
</evidence>
<dbReference type="Pfam" id="PF13685">
    <property type="entry name" value="Fe-ADH_2"/>
    <property type="match status" value="1"/>
</dbReference>
<keyword evidence="1" id="KW-0963">Cytoplasm</keyword>
<reference evidence="10 11" key="1">
    <citation type="submission" date="2016-06" db="EMBL/GenBank/DDBJ databases">
        <title>Three novel species with peptidoglycan cell walls form the new genus Lacunisphaera gen. nov. in the family Opitutaceae of the verrucomicrobial subdivision 4.</title>
        <authorList>
            <person name="Rast P."/>
            <person name="Gloeckner I."/>
            <person name="Jogler M."/>
            <person name="Boedeker C."/>
            <person name="Jeske O."/>
            <person name="Wiegand S."/>
            <person name="Reinhardt R."/>
            <person name="Schumann P."/>
            <person name="Rohde M."/>
            <person name="Spring S."/>
            <person name="Gloeckner F.O."/>
            <person name="Jogler C."/>
        </authorList>
    </citation>
    <scope>NUCLEOTIDE SEQUENCE [LARGE SCALE GENOMIC DNA]</scope>
    <source>
        <strain evidence="10 11">IG16b</strain>
    </source>
</reference>
<dbReference type="AlphaFoldDB" id="A0A1D8AYZ2"/>
<dbReference type="STRING" id="1838286.Verru16b_03218"/>
<keyword evidence="7" id="KW-0443">Lipid metabolism</keyword>
<dbReference type="GO" id="GO:0008654">
    <property type="term" value="P:phospholipid biosynthetic process"/>
    <property type="evidence" value="ECO:0007669"/>
    <property type="project" value="UniProtKB-KW"/>
</dbReference>
<evidence type="ECO:0000256" key="1">
    <source>
        <dbReference type="ARBA" id="ARBA00022490"/>
    </source>
</evidence>
<evidence type="ECO:0000313" key="11">
    <source>
        <dbReference type="Proteomes" id="UP000095228"/>
    </source>
</evidence>
<dbReference type="Gene3D" id="3.40.50.1970">
    <property type="match status" value="1"/>
</dbReference>
<evidence type="ECO:0000256" key="3">
    <source>
        <dbReference type="ARBA" id="ARBA00022723"/>
    </source>
</evidence>